<evidence type="ECO:0000256" key="7">
    <source>
        <dbReference type="ARBA" id="ARBA00023180"/>
    </source>
</evidence>
<dbReference type="Gene3D" id="3.30.560.10">
    <property type="entry name" value="Glucose Oxidase, domain 3"/>
    <property type="match status" value="1"/>
</dbReference>
<accession>A0A550C4A8</accession>
<dbReference type="EMBL" id="VDMD01000027">
    <property type="protein sequence ID" value="TRM59618.1"/>
    <property type="molecule type" value="Genomic_DNA"/>
</dbReference>
<keyword evidence="4 11" id="KW-0732">Signal</keyword>
<keyword evidence="5 9" id="KW-0274">FAD</keyword>
<feature type="chain" id="PRO_5022137083" description="Glucose-methanol-choline oxidoreductase N-terminal domain-containing protein" evidence="11">
    <location>
        <begin position="18"/>
        <end position="618"/>
    </location>
</feature>
<evidence type="ECO:0000256" key="1">
    <source>
        <dbReference type="ARBA" id="ARBA00001974"/>
    </source>
</evidence>
<dbReference type="PIRSF" id="PIRSF000137">
    <property type="entry name" value="Alcohol_oxidase"/>
    <property type="match status" value="1"/>
</dbReference>
<evidence type="ECO:0000313" key="15">
    <source>
        <dbReference type="Proteomes" id="UP000320762"/>
    </source>
</evidence>
<evidence type="ECO:0000256" key="8">
    <source>
        <dbReference type="PIRSR" id="PIRSR000137-1"/>
    </source>
</evidence>
<comment type="cofactor">
    <cofactor evidence="1 9">
        <name>FAD</name>
        <dbReference type="ChEBI" id="CHEBI:57692"/>
    </cofactor>
</comment>
<dbReference type="AlphaFoldDB" id="A0A550C4A8"/>
<dbReference type="Proteomes" id="UP000320762">
    <property type="component" value="Unassembled WGS sequence"/>
</dbReference>
<evidence type="ECO:0000256" key="10">
    <source>
        <dbReference type="RuleBase" id="RU003968"/>
    </source>
</evidence>
<evidence type="ECO:0000256" key="5">
    <source>
        <dbReference type="ARBA" id="ARBA00022827"/>
    </source>
</evidence>
<keyword evidence="7" id="KW-0325">Glycoprotein</keyword>
<comment type="caution">
    <text evidence="14">The sequence shown here is derived from an EMBL/GenBank/DDBJ whole genome shotgun (WGS) entry which is preliminary data.</text>
</comment>
<dbReference type="OrthoDB" id="269227at2759"/>
<feature type="active site" description="Proton acceptor" evidence="8">
    <location>
        <position position="589"/>
    </location>
</feature>
<evidence type="ECO:0000256" key="4">
    <source>
        <dbReference type="ARBA" id="ARBA00022729"/>
    </source>
</evidence>
<feature type="domain" description="Glucose-methanol-choline oxidoreductase N-terminal" evidence="13">
    <location>
        <begin position="297"/>
        <end position="311"/>
    </location>
</feature>
<evidence type="ECO:0000256" key="11">
    <source>
        <dbReference type="SAM" id="SignalP"/>
    </source>
</evidence>
<organism evidence="14 15">
    <name type="scientific">Schizophyllum amplum</name>
    <dbReference type="NCBI Taxonomy" id="97359"/>
    <lineage>
        <taxon>Eukaryota</taxon>
        <taxon>Fungi</taxon>
        <taxon>Dikarya</taxon>
        <taxon>Basidiomycota</taxon>
        <taxon>Agaricomycotina</taxon>
        <taxon>Agaricomycetes</taxon>
        <taxon>Agaricomycetidae</taxon>
        <taxon>Agaricales</taxon>
        <taxon>Schizophyllaceae</taxon>
        <taxon>Schizophyllum</taxon>
    </lineage>
</organism>
<dbReference type="PROSITE" id="PS00624">
    <property type="entry name" value="GMC_OXRED_2"/>
    <property type="match status" value="1"/>
</dbReference>
<dbReference type="STRING" id="97359.A0A550C4A8"/>
<dbReference type="SUPFAM" id="SSF51905">
    <property type="entry name" value="FAD/NAD(P)-binding domain"/>
    <property type="match status" value="1"/>
</dbReference>
<evidence type="ECO:0000313" key="14">
    <source>
        <dbReference type="EMBL" id="TRM59618.1"/>
    </source>
</evidence>
<dbReference type="PANTHER" id="PTHR11552">
    <property type="entry name" value="GLUCOSE-METHANOL-CHOLINE GMC OXIDOREDUCTASE"/>
    <property type="match status" value="1"/>
</dbReference>
<dbReference type="InterPro" id="IPR012132">
    <property type="entry name" value="GMC_OxRdtase"/>
</dbReference>
<dbReference type="InterPro" id="IPR007867">
    <property type="entry name" value="GMC_OxRtase_C"/>
</dbReference>
<evidence type="ECO:0000256" key="6">
    <source>
        <dbReference type="ARBA" id="ARBA00023002"/>
    </source>
</evidence>
<evidence type="ECO:0000256" key="9">
    <source>
        <dbReference type="PIRSR" id="PIRSR000137-2"/>
    </source>
</evidence>
<dbReference type="InterPro" id="IPR000172">
    <property type="entry name" value="GMC_OxRdtase_N"/>
</dbReference>
<feature type="binding site" evidence="9">
    <location>
        <position position="256"/>
    </location>
    <ligand>
        <name>FAD</name>
        <dbReference type="ChEBI" id="CHEBI:57692"/>
    </ligand>
</feature>
<gene>
    <name evidence="14" type="ORF">BD626DRAFT_462271</name>
</gene>
<dbReference type="PROSITE" id="PS00623">
    <property type="entry name" value="GMC_OXRED_1"/>
    <property type="match status" value="1"/>
</dbReference>
<keyword evidence="15" id="KW-1185">Reference proteome</keyword>
<evidence type="ECO:0000256" key="2">
    <source>
        <dbReference type="ARBA" id="ARBA00010790"/>
    </source>
</evidence>
<comment type="similarity">
    <text evidence="2 10">Belongs to the GMC oxidoreductase family.</text>
</comment>
<dbReference type="Pfam" id="PF05199">
    <property type="entry name" value="GMC_oxred_C"/>
    <property type="match status" value="1"/>
</dbReference>
<dbReference type="GO" id="GO:0016614">
    <property type="term" value="F:oxidoreductase activity, acting on CH-OH group of donors"/>
    <property type="evidence" value="ECO:0007669"/>
    <property type="project" value="InterPro"/>
</dbReference>
<keyword evidence="6" id="KW-0560">Oxidoreductase</keyword>
<dbReference type="InterPro" id="IPR036188">
    <property type="entry name" value="FAD/NAD-bd_sf"/>
</dbReference>
<protein>
    <recommendedName>
        <fullName evidence="12 13">Glucose-methanol-choline oxidoreductase N-terminal domain-containing protein</fullName>
    </recommendedName>
</protein>
<evidence type="ECO:0000259" key="12">
    <source>
        <dbReference type="PROSITE" id="PS00623"/>
    </source>
</evidence>
<feature type="active site" description="Proton donor" evidence="8">
    <location>
        <position position="546"/>
    </location>
</feature>
<sequence length="618" mass="65751">MRPVICLVFSLLSSVSAVTVSDAAAFSQQSFDYIIVGSGTAGLAVAARLSEDPGVKVGVIEAGETAKDVDIIDVPGMLGSAQNTQYDWNYTSEAQAEVASVMWPRGKVVGGSSALNYLIWDLPSAAEFDAFERLGNPGWNWDSISASVKKASNFTPPTPEQAKELNFQATTSSYGNGGPVDVSFGNYVSRTATLWIAALAALGIPKNDPSGGTAVGANQTPSNIQPENMTRDYAAPAYYYPNEARENLVLLTGALVGHVNFQSPVSADGLVAEGVTYYSGGQEYNVSAGKEVILSAGSVNTPQILELSGIGQKDVLSSAGIQQLIDLPVGENLQDHTLLIIAFELNNDTMTLDSLHTNQTLAADQLALWHDDQPNLFDKGLYSVTYLNLPQLVGEDRADAIKKKITAYVQSQNASVYADVFRVQHELLNDETVGQIEVVADEGLNPLTGVASEMGKGYMSVSIANQHPFSRGSIHINSSDPTAYPVIRANYIDVDIDLDLHAAGTEWALGIATAGPYTDYVKARVVPAAGADIREYTKAHFGTEFHPIGTASMLPLGKGGVVDPELRVYGTTNLRVVDASVIPLHVSAHIQATVTGIAEHAADIIKKFRPASRLTVSF</sequence>
<feature type="domain" description="Glucose-methanol-choline oxidoreductase N-terminal" evidence="12">
    <location>
        <begin position="106"/>
        <end position="129"/>
    </location>
</feature>
<keyword evidence="3 10" id="KW-0285">Flavoprotein</keyword>
<dbReference type="SUPFAM" id="SSF54373">
    <property type="entry name" value="FAD-linked reductases, C-terminal domain"/>
    <property type="match status" value="1"/>
</dbReference>
<dbReference type="GO" id="GO:0050660">
    <property type="term" value="F:flavin adenine dinucleotide binding"/>
    <property type="evidence" value="ECO:0007669"/>
    <property type="project" value="InterPro"/>
</dbReference>
<dbReference type="Pfam" id="PF00732">
    <property type="entry name" value="GMC_oxred_N"/>
    <property type="match status" value="1"/>
</dbReference>
<feature type="signal peptide" evidence="11">
    <location>
        <begin position="1"/>
        <end position="17"/>
    </location>
</feature>
<dbReference type="PANTHER" id="PTHR11552:SF201">
    <property type="entry name" value="GLUCOSE-METHANOL-CHOLINE OXIDOREDUCTASE N-TERMINAL DOMAIN-CONTAINING PROTEIN"/>
    <property type="match status" value="1"/>
</dbReference>
<feature type="binding site" evidence="9">
    <location>
        <position position="108"/>
    </location>
    <ligand>
        <name>FAD</name>
        <dbReference type="ChEBI" id="CHEBI:57692"/>
    </ligand>
</feature>
<proteinExistence type="inferred from homology"/>
<dbReference type="Gene3D" id="3.50.50.60">
    <property type="entry name" value="FAD/NAD(P)-binding domain"/>
    <property type="match status" value="1"/>
</dbReference>
<name>A0A550C4A8_9AGAR</name>
<reference evidence="14 15" key="1">
    <citation type="journal article" date="2019" name="New Phytol.">
        <title>Comparative genomics reveals unique wood-decay strategies and fruiting body development in the Schizophyllaceae.</title>
        <authorList>
            <person name="Almasi E."/>
            <person name="Sahu N."/>
            <person name="Krizsan K."/>
            <person name="Balint B."/>
            <person name="Kovacs G.M."/>
            <person name="Kiss B."/>
            <person name="Cseklye J."/>
            <person name="Drula E."/>
            <person name="Henrissat B."/>
            <person name="Nagy I."/>
            <person name="Chovatia M."/>
            <person name="Adam C."/>
            <person name="LaButti K."/>
            <person name="Lipzen A."/>
            <person name="Riley R."/>
            <person name="Grigoriev I.V."/>
            <person name="Nagy L.G."/>
        </authorList>
    </citation>
    <scope>NUCLEOTIDE SEQUENCE [LARGE SCALE GENOMIC DNA]</scope>
    <source>
        <strain evidence="14 15">NL-1724</strain>
    </source>
</reference>
<evidence type="ECO:0000256" key="3">
    <source>
        <dbReference type="ARBA" id="ARBA00022630"/>
    </source>
</evidence>
<evidence type="ECO:0000259" key="13">
    <source>
        <dbReference type="PROSITE" id="PS00624"/>
    </source>
</evidence>